<dbReference type="InterPro" id="IPR042240">
    <property type="entry name" value="CHASE_sf"/>
</dbReference>
<dbReference type="RefSeq" id="WP_344078281.1">
    <property type="nucleotide sequence ID" value="NZ_BAAALS010000005.1"/>
</dbReference>
<comment type="caution">
    <text evidence="7">The sequence shown here is derived from an EMBL/GenBank/DDBJ whole genome shotgun (WGS) entry which is preliminary data.</text>
</comment>
<dbReference type="SMART" id="SM01079">
    <property type="entry name" value="CHASE"/>
    <property type="match status" value="1"/>
</dbReference>
<comment type="subcellular location">
    <subcellularLocation>
        <location evidence="1">Membrane</location>
    </subcellularLocation>
</comment>
<evidence type="ECO:0000256" key="5">
    <source>
        <dbReference type="ARBA" id="ARBA00023136"/>
    </source>
</evidence>
<name>A0ABN2K0D4_9ACTN</name>
<dbReference type="SUPFAM" id="SSF55781">
    <property type="entry name" value="GAF domain-like"/>
    <property type="match status" value="1"/>
</dbReference>
<gene>
    <name evidence="7" type="ORF">GCM10009681_14880</name>
</gene>
<evidence type="ECO:0000256" key="1">
    <source>
        <dbReference type="ARBA" id="ARBA00004370"/>
    </source>
</evidence>
<dbReference type="InterPro" id="IPR036457">
    <property type="entry name" value="PPM-type-like_dom_sf"/>
</dbReference>
<keyword evidence="3" id="KW-0378">Hydrolase</keyword>
<dbReference type="InterPro" id="IPR003018">
    <property type="entry name" value="GAF"/>
</dbReference>
<keyword evidence="4" id="KW-1133">Transmembrane helix</keyword>
<organism evidence="7 8">
    <name type="scientific">Luedemannella helvata</name>
    <dbReference type="NCBI Taxonomy" id="349315"/>
    <lineage>
        <taxon>Bacteria</taxon>
        <taxon>Bacillati</taxon>
        <taxon>Actinomycetota</taxon>
        <taxon>Actinomycetes</taxon>
        <taxon>Micromonosporales</taxon>
        <taxon>Micromonosporaceae</taxon>
        <taxon>Luedemannella</taxon>
    </lineage>
</organism>
<dbReference type="Pfam" id="PF13185">
    <property type="entry name" value="GAF_2"/>
    <property type="match status" value="1"/>
</dbReference>
<dbReference type="InterPro" id="IPR029016">
    <property type="entry name" value="GAF-like_dom_sf"/>
</dbReference>
<dbReference type="EMBL" id="BAAALS010000005">
    <property type="protein sequence ID" value="GAA1744967.1"/>
    <property type="molecule type" value="Genomic_DNA"/>
</dbReference>
<dbReference type="Gene3D" id="3.30.450.350">
    <property type="entry name" value="CHASE domain"/>
    <property type="match status" value="1"/>
</dbReference>
<dbReference type="InterPro" id="IPR052016">
    <property type="entry name" value="Bact_Sigma-Reg"/>
</dbReference>
<dbReference type="Proteomes" id="UP001500655">
    <property type="component" value="Unassembled WGS sequence"/>
</dbReference>
<evidence type="ECO:0000313" key="7">
    <source>
        <dbReference type="EMBL" id="GAA1744967.1"/>
    </source>
</evidence>
<dbReference type="Gene3D" id="3.60.40.10">
    <property type="entry name" value="PPM-type phosphatase domain"/>
    <property type="match status" value="1"/>
</dbReference>
<evidence type="ECO:0000256" key="3">
    <source>
        <dbReference type="ARBA" id="ARBA00022801"/>
    </source>
</evidence>
<dbReference type="InterPro" id="IPR001932">
    <property type="entry name" value="PPM-type_phosphatase-like_dom"/>
</dbReference>
<dbReference type="PROSITE" id="PS50839">
    <property type="entry name" value="CHASE"/>
    <property type="match status" value="1"/>
</dbReference>
<evidence type="ECO:0000256" key="2">
    <source>
        <dbReference type="ARBA" id="ARBA00022692"/>
    </source>
</evidence>
<keyword evidence="5" id="KW-0472">Membrane</keyword>
<sequence>MLLVGGTGVYAAVMAEDARAVQRDRQAATVAAAALSDSLARTTTALSGVGGIASDGTVTPAEFRHFAADVIGASALTTLAHVVIVRDGERDAFEARVGRPIIERNAEGRFVPAGRRAQYAVVLDVEPVNDTTRPVLGFDTYSDAVRSAAAYEAATTRRFVLSAPTRLAPSGRPGYFLTQPIFTRADSSGTLVGFVSTGLLAENLVDAAHRRLPAGTRVGVSDGSLVIADAPAGGATTTVTVAGRRWSVTADDPTPTDRTLPAVILVATLLLAVLLGILWVREGRFERTRAAFATRAAEESRRAERLAGVARGLAEARHLDAVVAVIEEHVPPLVGADSADIGLLLGDRHLSMLGTSTGDLDAQLVSRYRRVALNAHLPTTAAVRQRDMVFVDDLLAYQADEPEILSDVRASGFRSAAAVPLRDDTGAVFGVLSLLWREPREFDSGTAAVLRTVGEMCGQTLDRARDAEGRHEFVAALQRRLLPAPPGLRRLAIAARYRPATHAIGMGGDWYQFLPRADGSLVVVVGDVVGHGVEAVAAMTQMQHVISAAVHTGVPTEQIVGHLEAALGGADGSYGTAQLLQVDLARDRVGYVSAGHPYALLRTPDGTVSTLDGAQYGLLGGLRMDTPMAYARFPVGSTLLAYTDGLIERRDQAITDSIATLAADFAEVSCDDVEGCVDEIMRRAAADGAESAVNDDVAVVLLRRTG</sequence>
<reference evidence="7 8" key="1">
    <citation type="journal article" date="2019" name="Int. J. Syst. Evol. Microbiol.">
        <title>The Global Catalogue of Microorganisms (GCM) 10K type strain sequencing project: providing services to taxonomists for standard genome sequencing and annotation.</title>
        <authorList>
            <consortium name="The Broad Institute Genomics Platform"/>
            <consortium name="The Broad Institute Genome Sequencing Center for Infectious Disease"/>
            <person name="Wu L."/>
            <person name="Ma J."/>
        </authorList>
    </citation>
    <scope>NUCLEOTIDE SEQUENCE [LARGE SCALE GENOMIC DNA]</scope>
    <source>
        <strain evidence="7 8">JCM 13249</strain>
    </source>
</reference>
<evidence type="ECO:0000313" key="8">
    <source>
        <dbReference type="Proteomes" id="UP001500655"/>
    </source>
</evidence>
<evidence type="ECO:0000256" key="4">
    <source>
        <dbReference type="ARBA" id="ARBA00022989"/>
    </source>
</evidence>
<dbReference type="Pfam" id="PF07228">
    <property type="entry name" value="SpoIIE"/>
    <property type="match status" value="1"/>
</dbReference>
<dbReference type="PANTHER" id="PTHR43156:SF2">
    <property type="entry name" value="STAGE II SPORULATION PROTEIN E"/>
    <property type="match status" value="1"/>
</dbReference>
<dbReference type="Pfam" id="PF03924">
    <property type="entry name" value="CHASE"/>
    <property type="match status" value="1"/>
</dbReference>
<feature type="domain" description="CHASE" evidence="6">
    <location>
        <begin position="112"/>
        <end position="212"/>
    </location>
</feature>
<dbReference type="SMART" id="SM00331">
    <property type="entry name" value="PP2C_SIG"/>
    <property type="match status" value="1"/>
</dbReference>
<accession>A0ABN2K0D4</accession>
<protein>
    <recommendedName>
        <fullName evidence="6">CHASE domain-containing protein</fullName>
    </recommendedName>
</protein>
<dbReference type="Gene3D" id="3.30.450.40">
    <property type="match status" value="1"/>
</dbReference>
<dbReference type="SMART" id="SM00065">
    <property type="entry name" value="GAF"/>
    <property type="match status" value="1"/>
</dbReference>
<proteinExistence type="predicted"/>
<keyword evidence="8" id="KW-1185">Reference proteome</keyword>
<dbReference type="PANTHER" id="PTHR43156">
    <property type="entry name" value="STAGE II SPORULATION PROTEIN E-RELATED"/>
    <property type="match status" value="1"/>
</dbReference>
<evidence type="ECO:0000259" key="6">
    <source>
        <dbReference type="PROSITE" id="PS50839"/>
    </source>
</evidence>
<dbReference type="InterPro" id="IPR006189">
    <property type="entry name" value="CHASE_dom"/>
</dbReference>
<keyword evidence="2" id="KW-0812">Transmembrane</keyword>